<comment type="function">
    <text evidence="4 5">Required for flagellar hook formation. May act as a scaffolding protein.</text>
</comment>
<evidence type="ECO:0000256" key="2">
    <source>
        <dbReference type="ARBA" id="ARBA00016013"/>
    </source>
</evidence>
<dbReference type="Pfam" id="PF03963">
    <property type="entry name" value="FlgD"/>
    <property type="match status" value="1"/>
</dbReference>
<evidence type="ECO:0000256" key="3">
    <source>
        <dbReference type="ARBA" id="ARBA00022795"/>
    </source>
</evidence>
<keyword evidence="7" id="KW-0966">Cell projection</keyword>
<sequence>MDMTLAPTQTGTAIGTRYAEQQSGTTANTASASSDYEMFLRMLTVQMQNQDPLNPIDSADYAVQLATFSGVEQAVRTNQLLESLQSQFGLLGMAQLAGWVGQEARAAAPVYVDGTPVTLSPDPASAADRAVLVVRDAQDRVLSREDLPVSTAPYNWAGTDATGAALPRGSYTLTLESYFADTLLDSRPVEYYAQILEARGGVDGTRLVLRGGIEVPASSVTALRMH</sequence>
<evidence type="ECO:0000256" key="5">
    <source>
        <dbReference type="RuleBase" id="RU362076"/>
    </source>
</evidence>
<proteinExistence type="inferred from homology"/>
<evidence type="ECO:0000313" key="7">
    <source>
        <dbReference type="EMBL" id="TGD41936.1"/>
    </source>
</evidence>
<organism evidence="7 8">
    <name type="scientific">Pseudotabrizicola sediminis</name>
    <dbReference type="NCBI Taxonomy" id="2486418"/>
    <lineage>
        <taxon>Bacteria</taxon>
        <taxon>Pseudomonadati</taxon>
        <taxon>Pseudomonadota</taxon>
        <taxon>Alphaproteobacteria</taxon>
        <taxon>Rhodobacterales</taxon>
        <taxon>Paracoccaceae</taxon>
        <taxon>Pseudotabrizicola</taxon>
    </lineage>
</organism>
<comment type="caution">
    <text evidence="7">The sequence shown here is derived from an EMBL/GenBank/DDBJ whole genome shotgun (WGS) entry which is preliminary data.</text>
</comment>
<evidence type="ECO:0000313" key="8">
    <source>
        <dbReference type="Proteomes" id="UP000297741"/>
    </source>
</evidence>
<dbReference type="EMBL" id="RPEM01000013">
    <property type="protein sequence ID" value="TGD41936.1"/>
    <property type="molecule type" value="Genomic_DNA"/>
</dbReference>
<reference evidence="7 8" key="1">
    <citation type="submission" date="2018-11" db="EMBL/GenBank/DDBJ databases">
        <title>Tabrizicola sp. isolated from sediment of alpine lake.</title>
        <authorList>
            <person name="Liu Z."/>
        </authorList>
    </citation>
    <scope>NUCLEOTIDE SEQUENCE [LARGE SCALE GENOMIC DNA]</scope>
    <source>
        <strain evidence="7 8">DRYC-M-16</strain>
    </source>
</reference>
<feature type="domain" description="FlgD/Vpr Ig-like" evidence="6">
    <location>
        <begin position="113"/>
        <end position="177"/>
    </location>
</feature>
<keyword evidence="8" id="KW-1185">Reference proteome</keyword>
<keyword evidence="7" id="KW-0282">Flagellum</keyword>
<accession>A0ABY2KLT0</accession>
<dbReference type="Proteomes" id="UP000297741">
    <property type="component" value="Unassembled WGS sequence"/>
</dbReference>
<evidence type="ECO:0000256" key="1">
    <source>
        <dbReference type="ARBA" id="ARBA00010577"/>
    </source>
</evidence>
<evidence type="ECO:0000256" key="4">
    <source>
        <dbReference type="ARBA" id="ARBA00024746"/>
    </source>
</evidence>
<dbReference type="InterPro" id="IPR005648">
    <property type="entry name" value="FlgD"/>
</dbReference>
<evidence type="ECO:0000259" key="6">
    <source>
        <dbReference type="Pfam" id="PF13860"/>
    </source>
</evidence>
<protein>
    <recommendedName>
        <fullName evidence="2 5">Basal-body rod modification protein FlgD</fullName>
    </recommendedName>
</protein>
<dbReference type="NCBIfam" id="NF009453">
    <property type="entry name" value="PRK12813.1"/>
    <property type="match status" value="1"/>
</dbReference>
<comment type="similarity">
    <text evidence="1 5">Belongs to the FlgD family.</text>
</comment>
<keyword evidence="3 5" id="KW-1005">Bacterial flagellum biogenesis</keyword>
<gene>
    <name evidence="7" type="primary">flgD</name>
    <name evidence="7" type="ORF">EEB11_16430</name>
</gene>
<keyword evidence="7" id="KW-0969">Cilium</keyword>
<dbReference type="Pfam" id="PF13860">
    <property type="entry name" value="FlgD_ig"/>
    <property type="match status" value="1"/>
</dbReference>
<dbReference type="InterPro" id="IPR025965">
    <property type="entry name" value="FlgD/Vpr_Ig-like"/>
</dbReference>
<name>A0ABY2KLT0_9RHOB</name>